<dbReference type="InterPro" id="IPR055245">
    <property type="entry name" value="HTH_proteobacteria"/>
</dbReference>
<accession>A0A0C4YWU2</accession>
<dbReference type="EMBL" id="CP010537">
    <property type="protein sequence ID" value="AJG24956.1"/>
    <property type="molecule type" value="Genomic_DNA"/>
</dbReference>
<organism evidence="2 3">
    <name type="scientific">Cupriavidus basilensis</name>
    <dbReference type="NCBI Taxonomy" id="68895"/>
    <lineage>
        <taxon>Bacteria</taxon>
        <taxon>Pseudomonadati</taxon>
        <taxon>Pseudomonadota</taxon>
        <taxon>Betaproteobacteria</taxon>
        <taxon>Burkholderiales</taxon>
        <taxon>Burkholderiaceae</taxon>
        <taxon>Cupriavidus</taxon>
    </lineage>
</organism>
<proteinExistence type="predicted"/>
<dbReference type="Proteomes" id="UP000031843">
    <property type="component" value="Chromosome secondary"/>
</dbReference>
<dbReference type="STRING" id="68895.RR42_s3380"/>
<reference evidence="2 3" key="1">
    <citation type="journal article" date="2015" name="Genome Announc.">
        <title>Complete Genome Sequence of Cupriavidus basilensis 4G11, Isolated from the Oak Ridge Field Research Center Site.</title>
        <authorList>
            <person name="Ray J."/>
            <person name="Waters R.J."/>
            <person name="Skerker J.M."/>
            <person name="Kuehl J.V."/>
            <person name="Price M.N."/>
            <person name="Huang J."/>
            <person name="Chakraborty R."/>
            <person name="Arkin A.P."/>
            <person name="Deutschbauer A."/>
        </authorList>
    </citation>
    <scope>NUCLEOTIDE SEQUENCE [LARGE SCALE GENOMIC DNA]</scope>
    <source>
        <strain evidence="2">4G11</strain>
    </source>
</reference>
<sequence length="43" mass="4923">MQQGHYIETHWQTIQVESGQQHRVGLYVLRQGNLQAACAARES</sequence>
<dbReference type="AlphaFoldDB" id="A0A0C4YWU2"/>
<evidence type="ECO:0000259" key="1">
    <source>
        <dbReference type="Pfam" id="PF14090"/>
    </source>
</evidence>
<gene>
    <name evidence="2" type="ORF">RR42_s3380</name>
</gene>
<evidence type="ECO:0000313" key="2">
    <source>
        <dbReference type="EMBL" id="AJG24956.1"/>
    </source>
</evidence>
<dbReference type="KEGG" id="cbw:RR42_s3380"/>
<protein>
    <recommendedName>
        <fullName evidence="1">Winged helix-turn-helix domain-containing protein</fullName>
    </recommendedName>
</protein>
<dbReference type="Pfam" id="PF14090">
    <property type="entry name" value="HTH_39"/>
    <property type="match status" value="1"/>
</dbReference>
<evidence type="ECO:0000313" key="3">
    <source>
        <dbReference type="Proteomes" id="UP000031843"/>
    </source>
</evidence>
<keyword evidence="3" id="KW-1185">Reference proteome</keyword>
<name>A0A0C4YWU2_9BURK</name>
<feature type="domain" description="Winged helix-turn-helix" evidence="1">
    <location>
        <begin position="2"/>
        <end position="30"/>
    </location>
</feature>